<dbReference type="AlphaFoldDB" id="A0ABD1K6M4"/>
<evidence type="ECO:0000313" key="3">
    <source>
        <dbReference type="Proteomes" id="UP001591681"/>
    </source>
</evidence>
<proteinExistence type="predicted"/>
<dbReference type="PANTHER" id="PTHR17503:SF0">
    <property type="entry name" value="SYNCOLLIN"/>
    <property type="match status" value="1"/>
</dbReference>
<reference evidence="2 3" key="1">
    <citation type="submission" date="2024-09" db="EMBL/GenBank/DDBJ databases">
        <title>A chromosome-level genome assembly of Gray's grenadier anchovy, Coilia grayii.</title>
        <authorList>
            <person name="Fu Z."/>
        </authorList>
    </citation>
    <scope>NUCLEOTIDE SEQUENCE [LARGE SCALE GENOMIC DNA]</scope>
    <source>
        <strain evidence="2">G4</strain>
        <tissue evidence="2">Muscle</tissue>
    </source>
</reference>
<evidence type="ECO:0008006" key="4">
    <source>
        <dbReference type="Google" id="ProtNLM"/>
    </source>
</evidence>
<sequence length="132" mass="14821">MRTLVALLLCLVLCWDQLNAQCPDPASLKDSNGARLCARMFKDSHHIFAQSCGGDSLDVYPATDEPTMPFVWNNRISSLVVGRGCSLTVWSRPKKEGKRHRFSAGIQYRLKDVMQGLFGNWDNSISAYYCVC</sequence>
<keyword evidence="1" id="KW-0732">Signal</keyword>
<protein>
    <recommendedName>
        <fullName evidence="4">Syncollin</fullName>
    </recommendedName>
</protein>
<dbReference type="Gene3D" id="2.60.20.10">
    <property type="entry name" value="Crystallins"/>
    <property type="match status" value="1"/>
</dbReference>
<dbReference type="Proteomes" id="UP001591681">
    <property type="component" value="Unassembled WGS sequence"/>
</dbReference>
<accession>A0ABD1K6M4</accession>
<dbReference type="EMBL" id="JBHFQA010000008">
    <property type="protein sequence ID" value="KAL2094797.1"/>
    <property type="molecule type" value="Genomic_DNA"/>
</dbReference>
<dbReference type="Pfam" id="PF15138">
    <property type="entry name" value="Syncollin"/>
    <property type="match status" value="1"/>
</dbReference>
<organism evidence="2 3">
    <name type="scientific">Coilia grayii</name>
    <name type="common">Gray's grenadier anchovy</name>
    <dbReference type="NCBI Taxonomy" id="363190"/>
    <lineage>
        <taxon>Eukaryota</taxon>
        <taxon>Metazoa</taxon>
        <taxon>Chordata</taxon>
        <taxon>Craniata</taxon>
        <taxon>Vertebrata</taxon>
        <taxon>Euteleostomi</taxon>
        <taxon>Actinopterygii</taxon>
        <taxon>Neopterygii</taxon>
        <taxon>Teleostei</taxon>
        <taxon>Clupei</taxon>
        <taxon>Clupeiformes</taxon>
        <taxon>Clupeoidei</taxon>
        <taxon>Engraulidae</taxon>
        <taxon>Coilinae</taxon>
        <taxon>Coilia</taxon>
    </lineage>
</organism>
<dbReference type="InterPro" id="IPR028137">
    <property type="entry name" value="Syncollin"/>
</dbReference>
<gene>
    <name evidence="2" type="ORF">ACEWY4_009516</name>
</gene>
<evidence type="ECO:0000313" key="2">
    <source>
        <dbReference type="EMBL" id="KAL2094797.1"/>
    </source>
</evidence>
<keyword evidence="3" id="KW-1185">Reference proteome</keyword>
<evidence type="ECO:0000256" key="1">
    <source>
        <dbReference type="SAM" id="SignalP"/>
    </source>
</evidence>
<dbReference type="PANTHER" id="PTHR17503">
    <property type="entry name" value="SYNCOLLIN"/>
    <property type="match status" value="1"/>
</dbReference>
<feature type="signal peptide" evidence="1">
    <location>
        <begin position="1"/>
        <end position="20"/>
    </location>
</feature>
<comment type="caution">
    <text evidence="2">The sequence shown here is derived from an EMBL/GenBank/DDBJ whole genome shotgun (WGS) entry which is preliminary data.</text>
</comment>
<name>A0ABD1K6M4_9TELE</name>
<feature type="chain" id="PRO_5044874533" description="Syncollin" evidence="1">
    <location>
        <begin position="21"/>
        <end position="132"/>
    </location>
</feature>